<dbReference type="Proteomes" id="UP000626220">
    <property type="component" value="Unassembled WGS sequence"/>
</dbReference>
<reference evidence="2" key="2">
    <citation type="submission" date="2020-09" db="EMBL/GenBank/DDBJ databases">
        <authorList>
            <person name="Sun Q."/>
            <person name="Kim S."/>
        </authorList>
    </citation>
    <scope>NUCLEOTIDE SEQUENCE</scope>
    <source>
        <strain evidence="2">KCTC 42650</strain>
    </source>
</reference>
<evidence type="ECO:0000259" key="1">
    <source>
        <dbReference type="Pfam" id="PF02627"/>
    </source>
</evidence>
<dbReference type="PANTHER" id="PTHR34846">
    <property type="entry name" value="4-CARBOXYMUCONOLACTONE DECARBOXYLASE FAMILY PROTEIN (AFU_ORTHOLOGUE AFUA_6G11590)"/>
    <property type="match status" value="1"/>
</dbReference>
<evidence type="ECO:0000313" key="2">
    <source>
        <dbReference type="EMBL" id="GHF61433.1"/>
    </source>
</evidence>
<accession>A0A8J3GZH6</accession>
<dbReference type="PANTHER" id="PTHR34846:SF10">
    <property type="entry name" value="CYTOPLASMIC PROTEIN"/>
    <property type="match status" value="1"/>
</dbReference>
<dbReference type="SUPFAM" id="SSF69118">
    <property type="entry name" value="AhpD-like"/>
    <property type="match status" value="1"/>
</dbReference>
<proteinExistence type="predicted"/>
<dbReference type="InterPro" id="IPR003779">
    <property type="entry name" value="CMD-like"/>
</dbReference>
<gene>
    <name evidence="2" type="ORF">GCM10017056_36090</name>
</gene>
<dbReference type="InterPro" id="IPR004675">
    <property type="entry name" value="AhpD_core"/>
</dbReference>
<dbReference type="AlphaFoldDB" id="A0A8J3GZH6"/>
<dbReference type="EMBL" id="BNCJ01000012">
    <property type="protein sequence ID" value="GHF61433.1"/>
    <property type="molecule type" value="Genomic_DNA"/>
</dbReference>
<sequence length="159" mass="17497">MTQRLDYYGKAPDAAKKYLAFSQAVHGGELDDILRELVNLRASQMNGCAFCTDMHVKGARLAGERELRLHHVAVWRESPLFDERERAALEWTEALTRLSLEGVSQALFERMRGILGEALLAQLTFAVVAINGWNRVVAAFTPVPGSSDALLGLDKAGLS</sequence>
<reference evidence="2" key="1">
    <citation type="journal article" date="2014" name="Int. J. Syst. Evol. Microbiol.">
        <title>Complete genome sequence of Corynebacterium casei LMG S-19264T (=DSM 44701T), isolated from a smear-ripened cheese.</title>
        <authorList>
            <consortium name="US DOE Joint Genome Institute (JGI-PGF)"/>
            <person name="Walter F."/>
            <person name="Albersmeier A."/>
            <person name="Kalinowski J."/>
            <person name="Ruckert C."/>
        </authorList>
    </citation>
    <scope>NUCLEOTIDE SEQUENCE</scope>
    <source>
        <strain evidence="2">KCTC 42650</strain>
    </source>
</reference>
<dbReference type="Gene3D" id="1.20.1290.10">
    <property type="entry name" value="AhpD-like"/>
    <property type="match status" value="1"/>
</dbReference>
<dbReference type="GO" id="GO:0051920">
    <property type="term" value="F:peroxiredoxin activity"/>
    <property type="evidence" value="ECO:0007669"/>
    <property type="project" value="InterPro"/>
</dbReference>
<dbReference type="NCBIfam" id="TIGR00778">
    <property type="entry name" value="ahpD_dom"/>
    <property type="match status" value="1"/>
</dbReference>
<feature type="domain" description="Carboxymuconolactone decarboxylase-like" evidence="1">
    <location>
        <begin position="12"/>
        <end position="94"/>
    </location>
</feature>
<dbReference type="Pfam" id="PF02627">
    <property type="entry name" value="CMD"/>
    <property type="match status" value="1"/>
</dbReference>
<comment type="caution">
    <text evidence="2">The sequence shown here is derived from an EMBL/GenBank/DDBJ whole genome shotgun (WGS) entry which is preliminary data.</text>
</comment>
<dbReference type="RefSeq" id="WP_189681506.1">
    <property type="nucleotide sequence ID" value="NZ_BNCJ01000012.1"/>
</dbReference>
<evidence type="ECO:0000313" key="3">
    <source>
        <dbReference type="Proteomes" id="UP000626220"/>
    </source>
</evidence>
<organism evidence="2 3">
    <name type="scientific">Seohaeicola zhoushanensis</name>
    <dbReference type="NCBI Taxonomy" id="1569283"/>
    <lineage>
        <taxon>Bacteria</taxon>
        <taxon>Pseudomonadati</taxon>
        <taxon>Pseudomonadota</taxon>
        <taxon>Alphaproteobacteria</taxon>
        <taxon>Rhodobacterales</taxon>
        <taxon>Roseobacteraceae</taxon>
        <taxon>Seohaeicola</taxon>
    </lineage>
</organism>
<name>A0A8J3GZH6_9RHOB</name>
<protein>
    <submittedName>
        <fullName evidence="2">Alkyl hydroperoxide reductase AhpD</fullName>
    </submittedName>
</protein>
<keyword evidence="3" id="KW-1185">Reference proteome</keyword>
<dbReference type="InterPro" id="IPR029032">
    <property type="entry name" value="AhpD-like"/>
</dbReference>